<dbReference type="PROSITE" id="PS50016">
    <property type="entry name" value="ZF_PHD_2"/>
    <property type="match status" value="1"/>
</dbReference>
<evidence type="ECO:0000313" key="8">
    <source>
        <dbReference type="Proteomes" id="UP001151699"/>
    </source>
</evidence>
<dbReference type="InterPro" id="IPR013083">
    <property type="entry name" value="Znf_RING/FYVE/PHD"/>
</dbReference>
<organism evidence="7 8">
    <name type="scientific">Pseudolycoriella hygida</name>
    <dbReference type="NCBI Taxonomy" id="35572"/>
    <lineage>
        <taxon>Eukaryota</taxon>
        <taxon>Metazoa</taxon>
        <taxon>Ecdysozoa</taxon>
        <taxon>Arthropoda</taxon>
        <taxon>Hexapoda</taxon>
        <taxon>Insecta</taxon>
        <taxon>Pterygota</taxon>
        <taxon>Neoptera</taxon>
        <taxon>Endopterygota</taxon>
        <taxon>Diptera</taxon>
        <taxon>Nematocera</taxon>
        <taxon>Sciaroidea</taxon>
        <taxon>Sciaridae</taxon>
        <taxon>Pseudolycoriella</taxon>
    </lineage>
</organism>
<evidence type="ECO:0000313" key="7">
    <source>
        <dbReference type="EMBL" id="KAJ6648709.1"/>
    </source>
</evidence>
<dbReference type="InterPro" id="IPR019786">
    <property type="entry name" value="Zinc_finger_PHD-type_CS"/>
</dbReference>
<evidence type="ECO:0000256" key="2">
    <source>
        <dbReference type="ARBA" id="ARBA00022771"/>
    </source>
</evidence>
<dbReference type="Gene3D" id="3.30.40.10">
    <property type="entry name" value="Zinc/RING finger domain, C3HC4 (zinc finger)"/>
    <property type="match status" value="1"/>
</dbReference>
<feature type="region of interest" description="Disordered" evidence="5">
    <location>
        <begin position="99"/>
        <end position="131"/>
    </location>
</feature>
<comment type="caution">
    <text evidence="7">The sequence shown here is derived from an EMBL/GenBank/DDBJ whole genome shotgun (WGS) entry which is preliminary data.</text>
</comment>
<dbReference type="SMART" id="SM00249">
    <property type="entry name" value="PHD"/>
    <property type="match status" value="1"/>
</dbReference>
<dbReference type="PROSITE" id="PS01359">
    <property type="entry name" value="ZF_PHD_1"/>
    <property type="match status" value="1"/>
</dbReference>
<keyword evidence="1" id="KW-0479">Metal-binding</keyword>
<gene>
    <name evidence="7" type="primary">YNG2_1</name>
    <name evidence="7" type="ORF">Bhyg_03940</name>
</gene>
<dbReference type="Pfam" id="PF00628">
    <property type="entry name" value="PHD"/>
    <property type="match status" value="1"/>
</dbReference>
<dbReference type="GO" id="GO:0008270">
    <property type="term" value="F:zinc ion binding"/>
    <property type="evidence" value="ECO:0007669"/>
    <property type="project" value="UniProtKB-KW"/>
</dbReference>
<keyword evidence="8" id="KW-1185">Reference proteome</keyword>
<keyword evidence="2 4" id="KW-0863">Zinc-finger</keyword>
<feature type="domain" description="PHD-type" evidence="6">
    <location>
        <begin position="45"/>
        <end position="96"/>
    </location>
</feature>
<accession>A0A9Q0NFR4</accession>
<dbReference type="Proteomes" id="UP001151699">
    <property type="component" value="Chromosome A"/>
</dbReference>
<dbReference type="SUPFAM" id="SSF57903">
    <property type="entry name" value="FYVE/PHD zinc finger"/>
    <property type="match status" value="1"/>
</dbReference>
<evidence type="ECO:0000259" key="6">
    <source>
        <dbReference type="PROSITE" id="PS50016"/>
    </source>
</evidence>
<feature type="region of interest" description="Disordered" evidence="5">
    <location>
        <begin position="1"/>
        <end position="29"/>
    </location>
</feature>
<dbReference type="AlphaFoldDB" id="A0A9Q0NFR4"/>
<protein>
    <submittedName>
        <fullName evidence="7">Chromatin modification-related protein YNG2</fullName>
    </submittedName>
</protein>
<feature type="compositionally biased region" description="Polar residues" evidence="5">
    <location>
        <begin position="99"/>
        <end position="109"/>
    </location>
</feature>
<keyword evidence="3" id="KW-0862">Zinc</keyword>
<reference evidence="7" key="1">
    <citation type="submission" date="2022-07" db="EMBL/GenBank/DDBJ databases">
        <authorList>
            <person name="Trinca V."/>
            <person name="Uliana J.V.C."/>
            <person name="Torres T.T."/>
            <person name="Ward R.J."/>
            <person name="Monesi N."/>
        </authorList>
    </citation>
    <scope>NUCLEOTIDE SEQUENCE</scope>
    <source>
        <strain evidence="7">HSMRA1968</strain>
        <tissue evidence="7">Whole embryos</tissue>
    </source>
</reference>
<dbReference type="InterPro" id="IPR019787">
    <property type="entry name" value="Znf_PHD-finger"/>
</dbReference>
<evidence type="ECO:0000256" key="4">
    <source>
        <dbReference type="PROSITE-ProRule" id="PRU00146"/>
    </source>
</evidence>
<proteinExistence type="predicted"/>
<dbReference type="InterPro" id="IPR011011">
    <property type="entry name" value="Znf_FYVE_PHD"/>
</dbReference>
<evidence type="ECO:0000256" key="3">
    <source>
        <dbReference type="ARBA" id="ARBA00022833"/>
    </source>
</evidence>
<evidence type="ECO:0000256" key="1">
    <source>
        <dbReference type="ARBA" id="ARBA00022723"/>
    </source>
</evidence>
<evidence type="ECO:0000256" key="5">
    <source>
        <dbReference type="SAM" id="MobiDB-lite"/>
    </source>
</evidence>
<dbReference type="InterPro" id="IPR001965">
    <property type="entry name" value="Znf_PHD"/>
</dbReference>
<dbReference type="OrthoDB" id="7765381at2759"/>
<sequence>MANKNADQSKGKPLKSPETIEEDNVRMHPNTSEYTLSSQIFDSRRQSCDLCTNNDDIDMVRCDNEDCKKWFHFACVNVTREQVELNIWFCFNCKEKLTRTSSTPKTPDTVTPKGSIRSSHSSRSRKDQSSIARLQQLALERLEEERRLREVRDREYLDQKAQEIHHQANAMGQPGMTGRVGQEQSLDISSARQHHIDENRSDTFNGLRERYANIIGQDLDRIPNIRPFIQEDAQQKVYSIAGNV</sequence>
<dbReference type="EMBL" id="WJQU01000001">
    <property type="protein sequence ID" value="KAJ6648709.1"/>
    <property type="molecule type" value="Genomic_DNA"/>
</dbReference>
<name>A0A9Q0NFR4_9DIPT</name>